<organism evidence="9 10">
    <name type="scientific">Setaria viridis</name>
    <name type="common">Green bristlegrass</name>
    <name type="synonym">Setaria italica subsp. viridis</name>
    <dbReference type="NCBI Taxonomy" id="4556"/>
    <lineage>
        <taxon>Eukaryota</taxon>
        <taxon>Viridiplantae</taxon>
        <taxon>Streptophyta</taxon>
        <taxon>Embryophyta</taxon>
        <taxon>Tracheophyta</taxon>
        <taxon>Spermatophyta</taxon>
        <taxon>Magnoliopsida</taxon>
        <taxon>Liliopsida</taxon>
        <taxon>Poales</taxon>
        <taxon>Poaceae</taxon>
        <taxon>PACMAD clade</taxon>
        <taxon>Panicoideae</taxon>
        <taxon>Panicodae</taxon>
        <taxon>Paniceae</taxon>
        <taxon>Cenchrinae</taxon>
        <taxon>Setaria</taxon>
    </lineage>
</organism>
<dbReference type="InterPro" id="IPR004827">
    <property type="entry name" value="bZIP"/>
</dbReference>
<keyword evidence="5" id="KW-0804">Transcription</keyword>
<comment type="similarity">
    <text evidence="2">Belongs to the bZIP family.</text>
</comment>
<dbReference type="InterPro" id="IPR046347">
    <property type="entry name" value="bZIP_sf"/>
</dbReference>
<dbReference type="Proteomes" id="UP000298652">
    <property type="component" value="Chromosome 7"/>
</dbReference>
<dbReference type="PANTHER" id="PTHR45967:SF28">
    <property type="entry name" value="BASIC-LEUCINE ZIPPER (BZIP) TRANSCRIPTION FACTOR FAMILY PROTEIN"/>
    <property type="match status" value="1"/>
</dbReference>
<gene>
    <name evidence="9" type="ORF">SEVIR_7G310700v2</name>
</gene>
<dbReference type="GO" id="GO:0003700">
    <property type="term" value="F:DNA-binding transcription factor activity"/>
    <property type="evidence" value="ECO:0007669"/>
    <property type="project" value="InterPro"/>
</dbReference>
<protein>
    <recommendedName>
        <fullName evidence="8">BZIP domain-containing protein</fullName>
    </recommendedName>
</protein>
<dbReference type="OMA" id="EEHQIVD"/>
<accession>A0A4U6TWI5</accession>
<dbReference type="Gene3D" id="1.20.5.170">
    <property type="match status" value="1"/>
</dbReference>
<evidence type="ECO:0000256" key="1">
    <source>
        <dbReference type="ARBA" id="ARBA00004123"/>
    </source>
</evidence>
<dbReference type="AlphaFoldDB" id="A0A4U6TWI5"/>
<keyword evidence="6" id="KW-0539">Nucleus</keyword>
<dbReference type="InterPro" id="IPR045314">
    <property type="entry name" value="bZIP_plant_GBF1"/>
</dbReference>
<evidence type="ECO:0000256" key="3">
    <source>
        <dbReference type="ARBA" id="ARBA00023015"/>
    </source>
</evidence>
<dbReference type="GO" id="GO:0043565">
    <property type="term" value="F:sequence-specific DNA binding"/>
    <property type="evidence" value="ECO:0007669"/>
    <property type="project" value="InterPro"/>
</dbReference>
<evidence type="ECO:0000256" key="4">
    <source>
        <dbReference type="ARBA" id="ARBA00023125"/>
    </source>
</evidence>
<evidence type="ECO:0000256" key="7">
    <source>
        <dbReference type="SAM" id="MobiDB-lite"/>
    </source>
</evidence>
<evidence type="ECO:0000313" key="10">
    <source>
        <dbReference type="Proteomes" id="UP000298652"/>
    </source>
</evidence>
<keyword evidence="10" id="KW-1185">Reference proteome</keyword>
<dbReference type="InterPro" id="IPR044827">
    <property type="entry name" value="GBF-like"/>
</dbReference>
<reference evidence="9" key="1">
    <citation type="submission" date="2019-03" db="EMBL/GenBank/DDBJ databases">
        <title>WGS assembly of Setaria viridis.</title>
        <authorList>
            <person name="Huang P."/>
            <person name="Jenkins J."/>
            <person name="Grimwood J."/>
            <person name="Barry K."/>
            <person name="Healey A."/>
            <person name="Mamidi S."/>
            <person name="Sreedasyam A."/>
            <person name="Shu S."/>
            <person name="Feldman M."/>
            <person name="Wu J."/>
            <person name="Yu Y."/>
            <person name="Chen C."/>
            <person name="Johnson J."/>
            <person name="Rokhsar D."/>
            <person name="Baxter I."/>
            <person name="Schmutz J."/>
            <person name="Brutnell T."/>
            <person name="Kellogg E."/>
        </authorList>
    </citation>
    <scope>NUCLEOTIDE SEQUENCE [LARGE SCALE GENOMIC DNA]</scope>
</reference>
<evidence type="ECO:0000259" key="8">
    <source>
        <dbReference type="PROSITE" id="PS50217"/>
    </source>
</evidence>
<sequence length="199" mass="21531">MSDDQQQHSGGQRQCRRGITPDVELGAALALADMAGSSVAQAKAARPAVQQLRTAAAEEAMTDDEEMASTRLSLQLGMVGIQSSSCSSGSSAGRPSRQLAPAPAAATGTHGPRPRHTLTEAEKEAKRLRRVLANRESARQTILRRQAIRDELARKVADLSSENETIKKEKDLVMEEYLSLKETNKQLKAEAHDLSLSLF</sequence>
<feature type="domain" description="BZIP" evidence="8">
    <location>
        <begin position="124"/>
        <end position="187"/>
    </location>
</feature>
<dbReference type="Gramene" id="TKW07488">
    <property type="protein sequence ID" value="TKW07488"/>
    <property type="gene ID" value="SEVIR_7G310700v2"/>
</dbReference>
<dbReference type="CDD" id="cd14702">
    <property type="entry name" value="bZIP_plant_GBF1"/>
    <property type="match status" value="1"/>
</dbReference>
<name>A0A4U6TWI5_SETVI</name>
<evidence type="ECO:0000256" key="6">
    <source>
        <dbReference type="ARBA" id="ARBA00023242"/>
    </source>
</evidence>
<keyword evidence="4" id="KW-0238">DNA-binding</keyword>
<dbReference type="PROSITE" id="PS50217">
    <property type="entry name" value="BZIP"/>
    <property type="match status" value="1"/>
</dbReference>
<evidence type="ECO:0000313" key="9">
    <source>
        <dbReference type="EMBL" id="TKW07488.1"/>
    </source>
</evidence>
<evidence type="ECO:0000256" key="2">
    <source>
        <dbReference type="ARBA" id="ARBA00007163"/>
    </source>
</evidence>
<dbReference type="SUPFAM" id="SSF57959">
    <property type="entry name" value="Leucine zipper domain"/>
    <property type="match status" value="1"/>
</dbReference>
<dbReference type="Pfam" id="PF00170">
    <property type="entry name" value="bZIP_1"/>
    <property type="match status" value="1"/>
</dbReference>
<dbReference type="EMBL" id="CM016558">
    <property type="protein sequence ID" value="TKW07488.1"/>
    <property type="molecule type" value="Genomic_DNA"/>
</dbReference>
<feature type="region of interest" description="Disordered" evidence="7">
    <location>
        <begin position="83"/>
        <end position="119"/>
    </location>
</feature>
<dbReference type="GO" id="GO:0005634">
    <property type="term" value="C:nucleus"/>
    <property type="evidence" value="ECO:0007669"/>
    <property type="project" value="UniProtKB-SubCell"/>
</dbReference>
<dbReference type="PANTHER" id="PTHR45967">
    <property type="entry name" value="G-BOX-BINDING FACTOR 3-RELATED"/>
    <property type="match status" value="1"/>
</dbReference>
<feature type="compositionally biased region" description="Low complexity" evidence="7">
    <location>
        <begin position="83"/>
        <end position="106"/>
    </location>
</feature>
<proteinExistence type="inferred from homology"/>
<keyword evidence="3" id="KW-0805">Transcription regulation</keyword>
<comment type="subcellular location">
    <subcellularLocation>
        <location evidence="1">Nucleus</location>
    </subcellularLocation>
</comment>
<evidence type="ECO:0000256" key="5">
    <source>
        <dbReference type="ARBA" id="ARBA00023163"/>
    </source>
</evidence>
<dbReference type="SMART" id="SM00338">
    <property type="entry name" value="BRLZ"/>
    <property type="match status" value="1"/>
</dbReference>